<keyword evidence="4 8" id="KW-0812">Transmembrane</keyword>
<dbReference type="Proteomes" id="UP001208570">
    <property type="component" value="Unassembled WGS sequence"/>
</dbReference>
<evidence type="ECO:0000313" key="10">
    <source>
        <dbReference type="EMBL" id="KAK2147102.1"/>
    </source>
</evidence>
<feature type="region of interest" description="Disordered" evidence="7">
    <location>
        <begin position="252"/>
        <end position="278"/>
    </location>
</feature>
<keyword evidence="6 8" id="KW-0472">Membrane</keyword>
<keyword evidence="2" id="KW-0813">Transport</keyword>
<dbReference type="EMBL" id="JAODUP010000570">
    <property type="protein sequence ID" value="KAK2147102.1"/>
    <property type="molecule type" value="Genomic_DNA"/>
</dbReference>
<dbReference type="PANTHER" id="PTHR43302:SF5">
    <property type="entry name" value="TRANSPORTER ARSB-RELATED"/>
    <property type="match status" value="1"/>
</dbReference>
<reference evidence="10" key="1">
    <citation type="journal article" date="2023" name="Mol. Biol. Evol.">
        <title>Third-Generation Sequencing Reveals the Adaptive Role of the Epigenome in Three Deep-Sea Polychaetes.</title>
        <authorList>
            <person name="Perez M."/>
            <person name="Aroh O."/>
            <person name="Sun Y."/>
            <person name="Lan Y."/>
            <person name="Juniper S.K."/>
            <person name="Young C.R."/>
            <person name="Angers B."/>
            <person name="Qian P.Y."/>
        </authorList>
    </citation>
    <scope>NUCLEOTIDE SEQUENCE</scope>
    <source>
        <strain evidence="10">P08H-3</strain>
    </source>
</reference>
<organism evidence="10 11">
    <name type="scientific">Paralvinella palmiformis</name>
    <dbReference type="NCBI Taxonomy" id="53620"/>
    <lineage>
        <taxon>Eukaryota</taxon>
        <taxon>Metazoa</taxon>
        <taxon>Spiralia</taxon>
        <taxon>Lophotrochozoa</taxon>
        <taxon>Annelida</taxon>
        <taxon>Polychaeta</taxon>
        <taxon>Sedentaria</taxon>
        <taxon>Canalipalpata</taxon>
        <taxon>Terebellida</taxon>
        <taxon>Terebelliformia</taxon>
        <taxon>Alvinellidae</taxon>
        <taxon>Paralvinella</taxon>
    </lineage>
</organism>
<evidence type="ECO:0000256" key="2">
    <source>
        <dbReference type="ARBA" id="ARBA00022448"/>
    </source>
</evidence>
<dbReference type="Pfam" id="PF03600">
    <property type="entry name" value="CitMHS"/>
    <property type="match status" value="1"/>
</dbReference>
<keyword evidence="3" id="KW-1003">Cell membrane</keyword>
<evidence type="ECO:0000313" key="11">
    <source>
        <dbReference type="Proteomes" id="UP001208570"/>
    </source>
</evidence>
<evidence type="ECO:0000256" key="3">
    <source>
        <dbReference type="ARBA" id="ARBA00022475"/>
    </source>
</evidence>
<gene>
    <name evidence="10" type="ORF">LSH36_570g07019</name>
</gene>
<evidence type="ECO:0000256" key="4">
    <source>
        <dbReference type="ARBA" id="ARBA00022692"/>
    </source>
</evidence>
<feature type="region of interest" description="Disordered" evidence="7">
    <location>
        <begin position="327"/>
        <end position="376"/>
    </location>
</feature>
<dbReference type="GO" id="GO:0055085">
    <property type="term" value="P:transmembrane transport"/>
    <property type="evidence" value="ECO:0007669"/>
    <property type="project" value="InterPro"/>
</dbReference>
<name>A0AAD9J5P1_9ANNE</name>
<feature type="transmembrane region" description="Helical" evidence="8">
    <location>
        <begin position="29"/>
        <end position="46"/>
    </location>
</feature>
<dbReference type="AlphaFoldDB" id="A0AAD9J5P1"/>
<evidence type="ECO:0000256" key="7">
    <source>
        <dbReference type="SAM" id="MobiDB-lite"/>
    </source>
</evidence>
<feature type="transmembrane region" description="Helical" evidence="8">
    <location>
        <begin position="173"/>
        <end position="198"/>
    </location>
</feature>
<dbReference type="GO" id="GO:0005886">
    <property type="term" value="C:plasma membrane"/>
    <property type="evidence" value="ECO:0007669"/>
    <property type="project" value="UniProtKB-SubCell"/>
</dbReference>
<feature type="compositionally biased region" description="Low complexity" evidence="7">
    <location>
        <begin position="356"/>
        <end position="368"/>
    </location>
</feature>
<evidence type="ECO:0000256" key="1">
    <source>
        <dbReference type="ARBA" id="ARBA00004651"/>
    </source>
</evidence>
<keyword evidence="11" id="KW-1185">Reference proteome</keyword>
<feature type="transmembrane region" description="Helical" evidence="8">
    <location>
        <begin position="125"/>
        <end position="143"/>
    </location>
</feature>
<evidence type="ECO:0000256" key="5">
    <source>
        <dbReference type="ARBA" id="ARBA00022989"/>
    </source>
</evidence>
<feature type="transmembrane region" description="Helical" evidence="8">
    <location>
        <begin position="52"/>
        <end position="71"/>
    </location>
</feature>
<evidence type="ECO:0000256" key="6">
    <source>
        <dbReference type="ARBA" id="ARBA00023136"/>
    </source>
</evidence>
<feature type="transmembrane region" description="Helical" evidence="8">
    <location>
        <begin position="459"/>
        <end position="484"/>
    </location>
</feature>
<feature type="transmembrane region" description="Helical" evidence="8">
    <location>
        <begin position="218"/>
        <end position="238"/>
    </location>
</feature>
<dbReference type="PANTHER" id="PTHR43302">
    <property type="entry name" value="TRANSPORTER ARSB-RELATED"/>
    <property type="match status" value="1"/>
</dbReference>
<comment type="caution">
    <text evidence="10">The sequence shown here is derived from an EMBL/GenBank/DDBJ whole genome shotgun (WGS) entry which is preliminary data.</text>
</comment>
<keyword evidence="5 8" id="KW-1133">Transmembrane helix</keyword>
<evidence type="ECO:0000259" key="9">
    <source>
        <dbReference type="Pfam" id="PF03600"/>
    </source>
</evidence>
<feature type="transmembrane region" description="Helical" evidence="8">
    <location>
        <begin position="83"/>
        <end position="105"/>
    </location>
</feature>
<sequence length="490" mass="54244">MDAGNYVSCDQNTTTNGTMSPEFYDLADTYKVVVGSLIFFVMIPLMRLNLTVFPLGSLFAVMLGALLMVLFQIVRQEEVYDVIAHQGSLTAVFLIIGILIIAQYVEREQILVGILRKLLLPSLRFENYLVRICTVVFFFAALFSNDASGTILTPIVLQVWEAQERPHNELETLILAIITSANIGAMVTVFSSLQMVLIATKTNNVLFKESRLDMRVCFMYLLPVAVILWMVNTCFLVLHHRIRTRGIEKSKLVSEPSQSEQEMAGLTARESNGNINGYLPNSGRTELATFDGVYFGPAANQHSDDRISIPCQLETIPEDDILEISSSQNTSLRDSGDIEMPSPQHARYDNNDNMESSVLGGSDASSSSSDDDERDRMRNTDENLHQLNISYRPGALQSQNLTTAGDSCTSLIQSLEKQSLVISQRFGIYHSLRAFSVTHFLPSSGIGDDGGSLLSSDSVVFLVTLSVLMITIVALLLVSCYYIMFDLGKC</sequence>
<proteinExistence type="predicted"/>
<comment type="subcellular location">
    <subcellularLocation>
        <location evidence="1">Cell membrane</location>
        <topology evidence="1">Multi-pass membrane protein</topology>
    </subcellularLocation>
</comment>
<accession>A0AAD9J5P1</accession>
<dbReference type="InterPro" id="IPR004680">
    <property type="entry name" value="Cit_transptr-like_dom"/>
</dbReference>
<evidence type="ECO:0000256" key="8">
    <source>
        <dbReference type="SAM" id="Phobius"/>
    </source>
</evidence>
<protein>
    <recommendedName>
        <fullName evidence="9">Citrate transporter-like domain-containing protein</fullName>
    </recommendedName>
</protein>
<feature type="domain" description="Citrate transporter-like" evidence="9">
    <location>
        <begin position="44"/>
        <end position="475"/>
    </location>
</feature>